<feature type="transmembrane region" description="Helical" evidence="1">
    <location>
        <begin position="106"/>
        <end position="131"/>
    </location>
</feature>
<name>A0AAN9VBA8_9ORTH</name>
<comment type="caution">
    <text evidence="2">The sequence shown here is derived from an EMBL/GenBank/DDBJ whole genome shotgun (WGS) entry which is preliminary data.</text>
</comment>
<dbReference type="EMBL" id="JAZDUA010000504">
    <property type="protein sequence ID" value="KAK7791741.1"/>
    <property type="molecule type" value="Genomic_DNA"/>
</dbReference>
<keyword evidence="4" id="KW-1185">Reference proteome</keyword>
<dbReference type="Proteomes" id="UP001378592">
    <property type="component" value="Unassembled WGS sequence"/>
</dbReference>
<dbReference type="EMBL" id="JAZDUA010000272">
    <property type="protein sequence ID" value="KAK7862531.1"/>
    <property type="molecule type" value="Genomic_DNA"/>
</dbReference>
<dbReference type="InterPro" id="IPR053077">
    <property type="entry name" value="MARVEL_domain_protein_3"/>
</dbReference>
<evidence type="ECO:0000256" key="1">
    <source>
        <dbReference type="SAM" id="Phobius"/>
    </source>
</evidence>
<sequence length="181" mass="19937">MGVLIEEPLEVEQVPKRRKGLNKCCCSCSLQAGCIIIGTLTTFHGLGAFLASLFTLIFGGGYMFGNTYSNVGVRLCIMLVIGILHFATGVSLIYGADKRRPSFMKFWLFTQYVEFSLLVAAAVISFIISMVQGVPVGAIWSLLAYFTVVVGIFVYCIAVVQGFCREVMESENNKRYLKAEI</sequence>
<evidence type="ECO:0000313" key="4">
    <source>
        <dbReference type="Proteomes" id="UP001378592"/>
    </source>
</evidence>
<dbReference type="PANTHER" id="PTHR34609:SF17">
    <property type="entry name" value="GEO08273P1-RELATED"/>
    <property type="match status" value="1"/>
</dbReference>
<organism evidence="2 4">
    <name type="scientific">Gryllus longicercus</name>
    <dbReference type="NCBI Taxonomy" id="2509291"/>
    <lineage>
        <taxon>Eukaryota</taxon>
        <taxon>Metazoa</taxon>
        <taxon>Ecdysozoa</taxon>
        <taxon>Arthropoda</taxon>
        <taxon>Hexapoda</taxon>
        <taxon>Insecta</taxon>
        <taxon>Pterygota</taxon>
        <taxon>Neoptera</taxon>
        <taxon>Polyneoptera</taxon>
        <taxon>Orthoptera</taxon>
        <taxon>Ensifera</taxon>
        <taxon>Gryllidea</taxon>
        <taxon>Grylloidea</taxon>
        <taxon>Gryllidae</taxon>
        <taxon>Gryllinae</taxon>
        <taxon>Gryllus</taxon>
    </lineage>
</organism>
<evidence type="ECO:0000313" key="3">
    <source>
        <dbReference type="EMBL" id="KAK7862531.1"/>
    </source>
</evidence>
<evidence type="ECO:0000313" key="2">
    <source>
        <dbReference type="EMBL" id="KAK7791741.1"/>
    </source>
</evidence>
<reference evidence="2 4" key="1">
    <citation type="submission" date="2024-03" db="EMBL/GenBank/DDBJ databases">
        <title>The genome assembly and annotation of the cricket Gryllus longicercus Weissman &amp; Gray.</title>
        <authorList>
            <person name="Szrajer S."/>
            <person name="Gray D."/>
            <person name="Ylla G."/>
        </authorList>
    </citation>
    <scope>NUCLEOTIDE SEQUENCE [LARGE SCALE GENOMIC DNA]</scope>
    <source>
        <strain evidence="2">DAG 2021-001</strain>
        <tissue evidence="2">Whole body minus gut</tissue>
    </source>
</reference>
<protein>
    <submittedName>
        <fullName evidence="2">Uncharacterized protein</fullName>
    </submittedName>
</protein>
<keyword evidence="1" id="KW-1133">Transmembrane helix</keyword>
<feature type="transmembrane region" description="Helical" evidence="1">
    <location>
        <begin position="137"/>
        <end position="160"/>
    </location>
</feature>
<dbReference type="AlphaFoldDB" id="A0AAN9VBA8"/>
<proteinExistence type="predicted"/>
<feature type="transmembrane region" description="Helical" evidence="1">
    <location>
        <begin position="71"/>
        <end position="94"/>
    </location>
</feature>
<keyword evidence="1" id="KW-0812">Transmembrane</keyword>
<gene>
    <name evidence="2" type="ORF">R5R35_000140</name>
    <name evidence="3" type="ORF">R5R35_009002</name>
</gene>
<accession>A0AAN9VBA8</accession>
<keyword evidence="1" id="KW-0472">Membrane</keyword>
<dbReference type="PANTHER" id="PTHR34609">
    <property type="entry name" value="GEO08273P1-RELATED"/>
    <property type="match status" value="1"/>
</dbReference>